<organism evidence="1 2">
    <name type="scientific">Coregonus suidteri</name>
    <dbReference type="NCBI Taxonomy" id="861788"/>
    <lineage>
        <taxon>Eukaryota</taxon>
        <taxon>Metazoa</taxon>
        <taxon>Chordata</taxon>
        <taxon>Craniata</taxon>
        <taxon>Vertebrata</taxon>
        <taxon>Euteleostomi</taxon>
        <taxon>Actinopterygii</taxon>
        <taxon>Neopterygii</taxon>
        <taxon>Teleostei</taxon>
        <taxon>Protacanthopterygii</taxon>
        <taxon>Salmoniformes</taxon>
        <taxon>Salmonidae</taxon>
        <taxon>Coregoninae</taxon>
        <taxon>Coregonus</taxon>
    </lineage>
</organism>
<dbReference type="AlphaFoldDB" id="A0AAN8KIA4"/>
<dbReference type="EMBL" id="JAGTTL010000037">
    <property type="protein sequence ID" value="KAK6292982.1"/>
    <property type="molecule type" value="Genomic_DNA"/>
</dbReference>
<accession>A0AAN8KIA4</accession>
<protein>
    <submittedName>
        <fullName evidence="1">Uncharacterized protein</fullName>
    </submittedName>
</protein>
<evidence type="ECO:0000313" key="2">
    <source>
        <dbReference type="Proteomes" id="UP001356427"/>
    </source>
</evidence>
<comment type="caution">
    <text evidence="1">The sequence shown here is derived from an EMBL/GenBank/DDBJ whole genome shotgun (WGS) entry which is preliminary data.</text>
</comment>
<sequence>MQNSTGGMLLLRGVREESDTNLEESFKCERCIFRPTPLPRIIEGQPAYTVRRLLRVR</sequence>
<dbReference type="Proteomes" id="UP001356427">
    <property type="component" value="Unassembled WGS sequence"/>
</dbReference>
<keyword evidence="2" id="KW-1185">Reference proteome</keyword>
<reference evidence="1 2" key="1">
    <citation type="submission" date="2021-04" db="EMBL/GenBank/DDBJ databases">
        <authorList>
            <person name="De Guttry C."/>
            <person name="Zahm M."/>
            <person name="Klopp C."/>
            <person name="Cabau C."/>
            <person name="Louis A."/>
            <person name="Berthelot C."/>
            <person name="Parey E."/>
            <person name="Roest Crollius H."/>
            <person name="Montfort J."/>
            <person name="Robinson-Rechavi M."/>
            <person name="Bucao C."/>
            <person name="Bouchez O."/>
            <person name="Gislard M."/>
            <person name="Lluch J."/>
            <person name="Milhes M."/>
            <person name="Lampietro C."/>
            <person name="Lopez Roques C."/>
            <person name="Donnadieu C."/>
            <person name="Braasch I."/>
            <person name="Desvignes T."/>
            <person name="Postlethwait J."/>
            <person name="Bobe J."/>
            <person name="Wedekind C."/>
            <person name="Guiguen Y."/>
        </authorList>
    </citation>
    <scope>NUCLEOTIDE SEQUENCE [LARGE SCALE GENOMIC DNA]</scope>
    <source>
        <strain evidence="1">Cs_M1</strain>
        <tissue evidence="1">Blood</tissue>
    </source>
</reference>
<evidence type="ECO:0000313" key="1">
    <source>
        <dbReference type="EMBL" id="KAK6292982.1"/>
    </source>
</evidence>
<proteinExistence type="predicted"/>
<name>A0AAN8KIA4_9TELE</name>
<gene>
    <name evidence="1" type="ORF">J4Q44_G00364830</name>
</gene>